<feature type="region of interest" description="Disordered" evidence="1">
    <location>
        <begin position="127"/>
        <end position="155"/>
    </location>
</feature>
<evidence type="ECO:0000313" key="2">
    <source>
        <dbReference type="EMBL" id="ART20076.1"/>
    </source>
</evidence>
<proteinExistence type="predicted"/>
<sequence length="155" mass="17659">MPSGGARTRSGPRPDPNSKRSDVRGINEHLRVLPREGYTGKPPDWPMPKGWTRERSLWKKIWTYPQAIAWIDEPWRWLTIADYVRWRVKAEQENASPSTMTQVMRLADAIGITPAGMRENGWTIQAKPVTEEATESPQTQPTSTPKRRLRAVDAG</sequence>
<evidence type="ECO:0000313" key="3">
    <source>
        <dbReference type="Proteomes" id="UP000250197"/>
    </source>
</evidence>
<reference evidence="2 3" key="1">
    <citation type="submission" date="2017-05" db="EMBL/GenBank/DDBJ databases">
        <title>Complete genome sequence of Corynebacterium striatum KC-Na-1 isolated from Neophocaena asiaeorientalis in Korea.</title>
        <authorList>
            <person name="Kim J.H."/>
            <person name="Lee K."/>
        </authorList>
    </citation>
    <scope>NUCLEOTIDE SEQUENCE [LARGE SCALE GENOMIC DNA]</scope>
    <source>
        <strain evidence="2 3">KC-Na-01</strain>
    </source>
</reference>
<feature type="region of interest" description="Disordered" evidence="1">
    <location>
        <begin position="1"/>
        <end position="27"/>
    </location>
</feature>
<accession>A0A2Z2IVR7</accession>
<organism evidence="2 3">
    <name type="scientific">Corynebacterium striatum</name>
    <dbReference type="NCBI Taxonomy" id="43770"/>
    <lineage>
        <taxon>Bacteria</taxon>
        <taxon>Bacillati</taxon>
        <taxon>Actinomycetota</taxon>
        <taxon>Actinomycetes</taxon>
        <taxon>Mycobacteriales</taxon>
        <taxon>Corynebacteriaceae</taxon>
        <taxon>Corynebacterium</taxon>
    </lineage>
</organism>
<evidence type="ECO:0008006" key="4">
    <source>
        <dbReference type="Google" id="ProtNLM"/>
    </source>
</evidence>
<protein>
    <recommendedName>
        <fullName evidence="4">Terminase small subunit</fullName>
    </recommendedName>
</protein>
<gene>
    <name evidence="2" type="ORF">CBE89_00080</name>
</gene>
<evidence type="ECO:0000256" key="1">
    <source>
        <dbReference type="SAM" id="MobiDB-lite"/>
    </source>
</evidence>
<dbReference type="Proteomes" id="UP000250197">
    <property type="component" value="Chromosome"/>
</dbReference>
<feature type="compositionally biased region" description="Basic and acidic residues" evidence="1">
    <location>
        <begin position="16"/>
        <end position="27"/>
    </location>
</feature>
<dbReference type="KEGG" id="cstr:CBE89_00080"/>
<name>A0A2Z2IVR7_CORST</name>
<dbReference type="AlphaFoldDB" id="A0A2Z2IVR7"/>
<dbReference type="EMBL" id="CP021252">
    <property type="protein sequence ID" value="ART20076.1"/>
    <property type="molecule type" value="Genomic_DNA"/>
</dbReference>